<gene>
    <name evidence="1" type="ORF">Y1Q_0002228</name>
</gene>
<proteinExistence type="predicted"/>
<dbReference type="AlphaFoldDB" id="A0A151MGC5"/>
<dbReference type="Proteomes" id="UP000050525">
    <property type="component" value="Unassembled WGS sequence"/>
</dbReference>
<organism evidence="1 2">
    <name type="scientific">Alligator mississippiensis</name>
    <name type="common">American alligator</name>
    <dbReference type="NCBI Taxonomy" id="8496"/>
    <lineage>
        <taxon>Eukaryota</taxon>
        <taxon>Metazoa</taxon>
        <taxon>Chordata</taxon>
        <taxon>Craniata</taxon>
        <taxon>Vertebrata</taxon>
        <taxon>Euteleostomi</taxon>
        <taxon>Archelosauria</taxon>
        <taxon>Archosauria</taxon>
        <taxon>Crocodylia</taxon>
        <taxon>Alligatoridae</taxon>
        <taxon>Alligatorinae</taxon>
        <taxon>Alligator</taxon>
    </lineage>
</organism>
<evidence type="ECO:0000313" key="2">
    <source>
        <dbReference type="Proteomes" id="UP000050525"/>
    </source>
</evidence>
<dbReference type="EMBL" id="AKHW03006178">
    <property type="protein sequence ID" value="KYO23582.1"/>
    <property type="molecule type" value="Genomic_DNA"/>
</dbReference>
<evidence type="ECO:0000313" key="1">
    <source>
        <dbReference type="EMBL" id="KYO23582.1"/>
    </source>
</evidence>
<name>A0A151MGC5_ALLMI</name>
<reference evidence="1 2" key="1">
    <citation type="journal article" date="2012" name="Genome Biol.">
        <title>Sequencing three crocodilian genomes to illuminate the evolution of archosaurs and amniotes.</title>
        <authorList>
            <person name="St John J.A."/>
            <person name="Braun E.L."/>
            <person name="Isberg S.R."/>
            <person name="Miles L.G."/>
            <person name="Chong A.Y."/>
            <person name="Gongora J."/>
            <person name="Dalzell P."/>
            <person name="Moran C."/>
            <person name="Bed'hom B."/>
            <person name="Abzhanov A."/>
            <person name="Burgess S.C."/>
            <person name="Cooksey A.M."/>
            <person name="Castoe T.A."/>
            <person name="Crawford N.G."/>
            <person name="Densmore L.D."/>
            <person name="Drew J.C."/>
            <person name="Edwards S.V."/>
            <person name="Faircloth B.C."/>
            <person name="Fujita M.K."/>
            <person name="Greenwold M.J."/>
            <person name="Hoffmann F.G."/>
            <person name="Howard J.M."/>
            <person name="Iguchi T."/>
            <person name="Janes D.E."/>
            <person name="Khan S.Y."/>
            <person name="Kohno S."/>
            <person name="de Koning A.J."/>
            <person name="Lance S.L."/>
            <person name="McCarthy F.M."/>
            <person name="McCormack J.E."/>
            <person name="Merchant M.E."/>
            <person name="Peterson D.G."/>
            <person name="Pollock D.D."/>
            <person name="Pourmand N."/>
            <person name="Raney B.J."/>
            <person name="Roessler K.A."/>
            <person name="Sanford J.R."/>
            <person name="Sawyer R.H."/>
            <person name="Schmidt C.J."/>
            <person name="Triplett E.W."/>
            <person name="Tuberville T.D."/>
            <person name="Venegas-Anaya M."/>
            <person name="Howard J.T."/>
            <person name="Jarvis E.D."/>
            <person name="Guillette L.J.Jr."/>
            <person name="Glenn T.C."/>
            <person name="Green R.E."/>
            <person name="Ray D.A."/>
        </authorList>
    </citation>
    <scope>NUCLEOTIDE SEQUENCE [LARGE SCALE GENOMIC DNA]</scope>
    <source>
        <strain evidence="1">KSC_2009_1</strain>
    </source>
</reference>
<keyword evidence="2" id="KW-1185">Reference proteome</keyword>
<comment type="caution">
    <text evidence="1">The sequence shown here is derived from an EMBL/GenBank/DDBJ whole genome shotgun (WGS) entry which is preliminary data.</text>
</comment>
<protein>
    <submittedName>
        <fullName evidence="1">Uncharacterized protein</fullName>
    </submittedName>
</protein>
<sequence length="89" mass="10632">MLRWRERERFKDVLKCTRSSSSSDTYNQAVNQGWAKWQMWLVAELHFPPAPAHVAPGQPPWRPWEVKLDLRNLYETVHLQDSTWSLLTR</sequence>
<accession>A0A151MGC5</accession>